<keyword evidence="3" id="KW-1185">Reference proteome</keyword>
<name>A0A1V0N299_9ARCH</name>
<feature type="transmembrane region" description="Helical" evidence="1">
    <location>
        <begin position="128"/>
        <end position="148"/>
    </location>
</feature>
<feature type="transmembrane region" description="Helical" evidence="1">
    <location>
        <begin position="59"/>
        <end position="82"/>
    </location>
</feature>
<feature type="transmembrane region" description="Helical" evidence="1">
    <location>
        <begin position="228"/>
        <end position="249"/>
    </location>
</feature>
<keyword evidence="1" id="KW-0812">Transmembrane</keyword>
<dbReference type="Proteomes" id="UP000192050">
    <property type="component" value="Chromosome"/>
</dbReference>
<gene>
    <name evidence="2" type="ORF">FAD_0359</name>
</gene>
<dbReference type="GeneID" id="31675868"/>
<feature type="transmembrane region" description="Helical" evidence="1">
    <location>
        <begin position="192"/>
        <end position="216"/>
    </location>
</feature>
<feature type="transmembrane region" description="Helical" evidence="1">
    <location>
        <begin position="256"/>
        <end position="273"/>
    </location>
</feature>
<evidence type="ECO:0000313" key="2">
    <source>
        <dbReference type="EMBL" id="ARD84280.1"/>
    </source>
</evidence>
<dbReference type="STRING" id="74969.FAD_0359"/>
<dbReference type="RefSeq" id="WP_081141535.1">
    <property type="nucleotide sequence ID" value="NZ_CP015363.1"/>
</dbReference>
<reference evidence="2 3" key="1">
    <citation type="submission" date="2011-10" db="EMBL/GenBank/DDBJ databases">
        <title>Metabolic and evolutionary patterns in the extreme acidophile Ferroplasma acidiphilum.</title>
        <authorList>
            <person name="Golyshina O.V."/>
            <person name="Kozyavkin S.A."/>
            <person name="Tatusov R.L."/>
            <person name="Slesarev A.I."/>
            <person name="Golyshin P.N."/>
        </authorList>
    </citation>
    <scope>NUCLEOTIDE SEQUENCE [LARGE SCALE GENOMIC DNA]</scope>
    <source>
        <strain evidence="3">Y</strain>
    </source>
</reference>
<feature type="transmembrane region" description="Helical" evidence="1">
    <location>
        <begin position="33"/>
        <end position="52"/>
    </location>
</feature>
<dbReference type="EMBL" id="CP015363">
    <property type="protein sequence ID" value="ARD84280.1"/>
    <property type="molecule type" value="Genomic_DNA"/>
</dbReference>
<evidence type="ECO:0000313" key="3">
    <source>
        <dbReference type="Proteomes" id="UP000192050"/>
    </source>
</evidence>
<feature type="transmembrane region" description="Helical" evidence="1">
    <location>
        <begin position="7"/>
        <end position="27"/>
    </location>
</feature>
<keyword evidence="1" id="KW-1133">Transmembrane helix</keyword>
<keyword evidence="1" id="KW-0472">Membrane</keyword>
<accession>A0A1V0N299</accession>
<feature type="transmembrane region" description="Helical" evidence="1">
    <location>
        <begin position="102"/>
        <end position="121"/>
    </location>
</feature>
<protein>
    <submittedName>
        <fullName evidence="2">Uncharacterized protein</fullName>
    </submittedName>
</protein>
<dbReference type="AlphaFoldDB" id="A0A1V0N299"/>
<evidence type="ECO:0000256" key="1">
    <source>
        <dbReference type="SAM" id="Phobius"/>
    </source>
</evidence>
<proteinExistence type="predicted"/>
<organism evidence="2 3">
    <name type="scientific">Ferroplasma acidiphilum</name>
    <dbReference type="NCBI Taxonomy" id="74969"/>
    <lineage>
        <taxon>Archaea</taxon>
        <taxon>Methanobacteriati</taxon>
        <taxon>Thermoplasmatota</taxon>
        <taxon>Thermoplasmata</taxon>
        <taxon>Thermoplasmatales</taxon>
        <taxon>Ferroplasmaceae</taxon>
        <taxon>Ferroplasma</taxon>
    </lineage>
</organism>
<dbReference type="KEGG" id="fai:FAD_0359"/>
<sequence>MQVRDNINKYLIPVLAAIIFIPDFIMFYALGNVIYNSTVFYFVILFTVEMILSKFIKLYGFLIFLFTLMAVLLLYIKTLYYYTHIVKRYFYYLPNMPVTTRLIYTFVVILIIGILMEGLFARKFWHLISSYIVVSGTMLMQMATLAYMHAGGININYNSYMTGLYSVSVLEYKSVLSLFLHGYQTYLPLYKLVLPMAFPLAIGYMVSVIGTILWLYSIDSSKTDNVFGYFSIVIGLAIGYLFFLMIHYVTPVKFEFLSIAIAVVSVYLIISYSNSKSKDITVKADIDYEK</sequence>